<evidence type="ECO:0000313" key="1">
    <source>
        <dbReference type="EMBL" id="TWI84742.1"/>
    </source>
</evidence>
<dbReference type="Pfam" id="PF19541">
    <property type="entry name" value="DUF6065"/>
    <property type="match status" value="1"/>
</dbReference>
<proteinExistence type="predicted"/>
<protein>
    <submittedName>
        <fullName evidence="1">Uncharacterized protein</fullName>
    </submittedName>
</protein>
<dbReference type="EMBL" id="VLLF01000007">
    <property type="protein sequence ID" value="TWI84742.1"/>
    <property type="molecule type" value="Genomic_DNA"/>
</dbReference>
<comment type="caution">
    <text evidence="1">The sequence shown here is derived from an EMBL/GenBank/DDBJ whole genome shotgun (WGS) entry which is preliminary data.</text>
</comment>
<reference evidence="1 2" key="1">
    <citation type="submission" date="2019-07" db="EMBL/GenBank/DDBJ databases">
        <title>Genomic Encyclopedia of Archaeal and Bacterial Type Strains, Phase II (KMG-II): from individual species to whole genera.</title>
        <authorList>
            <person name="Goeker M."/>
        </authorList>
    </citation>
    <scope>NUCLEOTIDE SEQUENCE [LARGE SCALE GENOMIC DNA]</scope>
    <source>
        <strain evidence="1 2">ATCC BAA-252</strain>
    </source>
</reference>
<gene>
    <name evidence="1" type="ORF">JM93_03078</name>
</gene>
<sequence>MGTLPTRAHQYCEGVTTASRQGWYVFPPTRFDLMWTGNEVVFKIGDSQDWTVLDRFYLQDSVESFLAHAPESVHDCYPSFLDVFPEGNIVQICSGYALQSDPGVCYMVRGPINVPMSGNIQHYEAIIDSSWHLSPLIINIRILQQNKPIHFPLHQPIMQVVPLPTSVLAKEQLQAESFQLDELQADFWDAWKRSYDDRNAGQPGSYARKQRTIARSYCPIMAG</sequence>
<dbReference type="InterPro" id="IPR045709">
    <property type="entry name" value="DUF6065"/>
</dbReference>
<name>A0A562SU19_9HYPH</name>
<dbReference type="Proteomes" id="UP000320593">
    <property type="component" value="Unassembled WGS sequence"/>
</dbReference>
<evidence type="ECO:0000313" key="2">
    <source>
        <dbReference type="Proteomes" id="UP000320593"/>
    </source>
</evidence>
<organism evidence="1 2">
    <name type="scientific">Roseibium hamelinense</name>
    <dbReference type="NCBI Taxonomy" id="150831"/>
    <lineage>
        <taxon>Bacteria</taxon>
        <taxon>Pseudomonadati</taxon>
        <taxon>Pseudomonadota</taxon>
        <taxon>Alphaproteobacteria</taxon>
        <taxon>Hyphomicrobiales</taxon>
        <taxon>Stappiaceae</taxon>
        <taxon>Roseibium</taxon>
    </lineage>
</organism>
<keyword evidence="2" id="KW-1185">Reference proteome</keyword>
<accession>A0A562SU19</accession>
<dbReference type="AlphaFoldDB" id="A0A562SU19"/>
<dbReference type="RefSeq" id="WP_155197520.1">
    <property type="nucleotide sequence ID" value="NZ_SMLY01000069.1"/>
</dbReference>